<dbReference type="AlphaFoldDB" id="A0AAU9EH16"/>
<comment type="similarity">
    <text evidence="4">Belongs to the zinc-containing alcohol dehydrogenase family.</text>
</comment>
<dbReference type="SUPFAM" id="SSF51735">
    <property type="entry name" value="NAD(P)-binding Rossmann-fold domains"/>
    <property type="match status" value="1"/>
</dbReference>
<protein>
    <submittedName>
        <fullName evidence="6">Sorbitol dehydrogenase</fullName>
    </submittedName>
</protein>
<keyword evidence="3" id="KW-0560">Oxidoreductase</keyword>
<dbReference type="Gene3D" id="3.40.50.720">
    <property type="entry name" value="NAD(P)-binding Rossmann-like Domain"/>
    <property type="match status" value="1"/>
</dbReference>
<evidence type="ECO:0000256" key="4">
    <source>
        <dbReference type="RuleBase" id="RU361277"/>
    </source>
</evidence>
<dbReference type="GO" id="GO:0008270">
    <property type="term" value="F:zinc ion binding"/>
    <property type="evidence" value="ECO:0007669"/>
    <property type="project" value="InterPro"/>
</dbReference>
<dbReference type="PANTHER" id="PTHR43401">
    <property type="entry name" value="L-THREONINE 3-DEHYDROGENASE"/>
    <property type="match status" value="1"/>
</dbReference>
<evidence type="ECO:0000256" key="3">
    <source>
        <dbReference type="ARBA" id="ARBA00023002"/>
    </source>
</evidence>
<proteinExistence type="inferred from homology"/>
<feature type="domain" description="Enoyl reductase (ER)" evidence="5">
    <location>
        <begin position="9"/>
        <end position="339"/>
    </location>
</feature>
<evidence type="ECO:0000313" key="6">
    <source>
        <dbReference type="EMBL" id="BEQ14549.1"/>
    </source>
</evidence>
<dbReference type="InterPro" id="IPR036291">
    <property type="entry name" value="NAD(P)-bd_dom_sf"/>
</dbReference>
<dbReference type="RefSeq" id="WP_338606253.1">
    <property type="nucleotide sequence ID" value="NZ_AP028679.1"/>
</dbReference>
<evidence type="ECO:0000313" key="7">
    <source>
        <dbReference type="Proteomes" id="UP001366166"/>
    </source>
</evidence>
<dbReference type="PROSITE" id="PS00059">
    <property type="entry name" value="ADH_ZINC"/>
    <property type="match status" value="1"/>
</dbReference>
<dbReference type="Proteomes" id="UP001366166">
    <property type="component" value="Chromosome"/>
</dbReference>
<dbReference type="InterPro" id="IPR013154">
    <property type="entry name" value="ADH-like_N"/>
</dbReference>
<keyword evidence="7" id="KW-1185">Reference proteome</keyword>
<name>A0AAU9EH16_9BACT</name>
<keyword evidence="2 4" id="KW-0862">Zinc</keyword>
<dbReference type="KEGG" id="dmp:FAK_16150"/>
<dbReference type="InterPro" id="IPR002328">
    <property type="entry name" value="ADH_Zn_CS"/>
</dbReference>
<gene>
    <name evidence="6" type="ORF">FAK_16150</name>
</gene>
<organism evidence="6 7">
    <name type="scientific">Desulfoferula mesophila</name>
    <dbReference type="NCBI Taxonomy" id="3058419"/>
    <lineage>
        <taxon>Bacteria</taxon>
        <taxon>Pseudomonadati</taxon>
        <taxon>Thermodesulfobacteriota</taxon>
        <taxon>Desulfarculia</taxon>
        <taxon>Desulfarculales</taxon>
        <taxon>Desulfarculaceae</taxon>
        <taxon>Desulfoferula</taxon>
    </lineage>
</organism>
<keyword evidence="1 4" id="KW-0479">Metal-binding</keyword>
<evidence type="ECO:0000259" key="5">
    <source>
        <dbReference type="SMART" id="SM00829"/>
    </source>
</evidence>
<evidence type="ECO:0000256" key="1">
    <source>
        <dbReference type="ARBA" id="ARBA00022723"/>
    </source>
</evidence>
<dbReference type="InterPro" id="IPR050129">
    <property type="entry name" value="Zn_alcohol_dh"/>
</dbReference>
<reference evidence="7" key="1">
    <citation type="journal article" date="2023" name="Arch. Microbiol.">
        <title>Desulfoferula mesophilus gen. nov. sp. nov., a mesophilic sulfate-reducing bacterium isolated from a brackish lake sediment.</title>
        <authorList>
            <person name="Watanabe T."/>
            <person name="Yabe T."/>
            <person name="Tsuji J.M."/>
            <person name="Fukui M."/>
        </authorList>
    </citation>
    <scope>NUCLEOTIDE SEQUENCE [LARGE SCALE GENOMIC DNA]</scope>
    <source>
        <strain evidence="7">12FAK</strain>
    </source>
</reference>
<comment type="cofactor">
    <cofactor evidence="4">
        <name>Zn(2+)</name>
        <dbReference type="ChEBI" id="CHEBI:29105"/>
    </cofactor>
</comment>
<dbReference type="SMART" id="SM00829">
    <property type="entry name" value="PKS_ER"/>
    <property type="match status" value="1"/>
</dbReference>
<dbReference type="Pfam" id="PF08240">
    <property type="entry name" value="ADH_N"/>
    <property type="match status" value="1"/>
</dbReference>
<dbReference type="Gene3D" id="3.90.180.10">
    <property type="entry name" value="Medium-chain alcohol dehydrogenases, catalytic domain"/>
    <property type="match status" value="1"/>
</dbReference>
<dbReference type="GO" id="GO:0016616">
    <property type="term" value="F:oxidoreductase activity, acting on the CH-OH group of donors, NAD or NADP as acceptor"/>
    <property type="evidence" value="ECO:0007669"/>
    <property type="project" value="UniProtKB-ARBA"/>
</dbReference>
<sequence length="341" mass="35812">MKAFVKHGTQPGQVAVTEVSRPAPGPGEVLIKVSGCGICGSDLHAFNNDPGYEFVTPPVILGHEFSGVVVETGPGVDPGKVGDHVTAVAIQGCLKCPTCLAGGSHLCPDRQVIGLHFDGAMAGFVVTKADQLLSLPSNLDLNLAPLVEPVSVALHALRRTVIRPGDKVVVSGPGPIGLLCAGLAKLHGARVLLLGMNRDAKVRLPAAQRLGLETAIVEGESPEELVRSTFGEGMADLFIEASGAAPALKSGFNLVRRGGTILIVALYNSELTWFPSPSVRNELSILLSYASTRPDYEQAINLMANQAMDFSVLAQHFPLEKAEEAFREALGGQLLKPVLVV</sequence>
<dbReference type="InterPro" id="IPR011032">
    <property type="entry name" value="GroES-like_sf"/>
</dbReference>
<dbReference type="PANTHER" id="PTHR43401:SF2">
    <property type="entry name" value="L-THREONINE 3-DEHYDROGENASE"/>
    <property type="match status" value="1"/>
</dbReference>
<evidence type="ECO:0000256" key="2">
    <source>
        <dbReference type="ARBA" id="ARBA00022833"/>
    </source>
</evidence>
<accession>A0AAU9EH16</accession>
<dbReference type="EMBL" id="AP028679">
    <property type="protein sequence ID" value="BEQ14549.1"/>
    <property type="molecule type" value="Genomic_DNA"/>
</dbReference>
<dbReference type="InterPro" id="IPR013149">
    <property type="entry name" value="ADH-like_C"/>
</dbReference>
<dbReference type="SUPFAM" id="SSF50129">
    <property type="entry name" value="GroES-like"/>
    <property type="match status" value="1"/>
</dbReference>
<dbReference type="InterPro" id="IPR020843">
    <property type="entry name" value="ER"/>
</dbReference>
<dbReference type="Pfam" id="PF00107">
    <property type="entry name" value="ADH_zinc_N"/>
    <property type="match status" value="1"/>
</dbReference>